<evidence type="ECO:0000256" key="1">
    <source>
        <dbReference type="SAM" id="MobiDB-lite"/>
    </source>
</evidence>
<feature type="compositionally biased region" description="Low complexity" evidence="1">
    <location>
        <begin position="291"/>
        <end position="300"/>
    </location>
</feature>
<dbReference type="AlphaFoldDB" id="A0A8H6XYQ9"/>
<feature type="region of interest" description="Disordered" evidence="1">
    <location>
        <begin position="280"/>
        <end position="311"/>
    </location>
</feature>
<evidence type="ECO:0000313" key="3">
    <source>
        <dbReference type="Proteomes" id="UP000623467"/>
    </source>
</evidence>
<dbReference type="Proteomes" id="UP000623467">
    <property type="component" value="Unassembled WGS sequence"/>
</dbReference>
<name>A0A8H6XYQ9_9AGAR</name>
<proteinExistence type="predicted"/>
<keyword evidence="3" id="KW-1185">Reference proteome</keyword>
<evidence type="ECO:0000313" key="2">
    <source>
        <dbReference type="EMBL" id="KAF7349562.1"/>
    </source>
</evidence>
<accession>A0A8H6XYQ9</accession>
<dbReference type="EMBL" id="JACAZH010000015">
    <property type="protein sequence ID" value="KAF7349562.1"/>
    <property type="molecule type" value="Genomic_DNA"/>
</dbReference>
<comment type="caution">
    <text evidence="2">The sequence shown here is derived from an EMBL/GenBank/DDBJ whole genome shotgun (WGS) entry which is preliminary data.</text>
</comment>
<protein>
    <submittedName>
        <fullName evidence="2">Uncharacterized protein</fullName>
    </submittedName>
</protein>
<feature type="region of interest" description="Disordered" evidence="1">
    <location>
        <begin position="185"/>
        <end position="212"/>
    </location>
</feature>
<reference evidence="2" key="1">
    <citation type="submission" date="2020-05" db="EMBL/GenBank/DDBJ databases">
        <title>Mycena genomes resolve the evolution of fungal bioluminescence.</title>
        <authorList>
            <person name="Tsai I.J."/>
        </authorList>
    </citation>
    <scope>NUCLEOTIDE SEQUENCE</scope>
    <source>
        <strain evidence="2">160909Yilan</strain>
    </source>
</reference>
<sequence>MRRRTTPGVTQSTPHPTRIHTLLCKGMPHLGPTWRRCAGAEEYTALRVDSFGRRSATARPLWAIVPRGSNEKAQTTSSGGVARGFLPPCYLNPRLCIPPLRLPPIRPLNGVDGAREDEAHSSLRPAPTVKHKPPVLKILAASPNRNHYPPDRLPTAHFPSTAADPGRLSSPPTCSRPTCHIPTEKRASRATPEHTYIPPCGRGDSAARPPGVRAARPASAWWLSIANQAEWSVDVDMERAVGVEQAVEWTEVERECGCGVRDMSLLLTGILADASVKPKTQIESKRRPQIPSSAAFSTLASPPPTTSSFRHSCFPSRPLSRRVRDSVIAINIDDSFDSFMYASSALHRAVEEDFDGTPGGFGFSHDDAETAVGVGLVREAFPSAGCRA</sequence>
<organism evidence="2 3">
    <name type="scientific">Mycena sanguinolenta</name>
    <dbReference type="NCBI Taxonomy" id="230812"/>
    <lineage>
        <taxon>Eukaryota</taxon>
        <taxon>Fungi</taxon>
        <taxon>Dikarya</taxon>
        <taxon>Basidiomycota</taxon>
        <taxon>Agaricomycotina</taxon>
        <taxon>Agaricomycetes</taxon>
        <taxon>Agaricomycetidae</taxon>
        <taxon>Agaricales</taxon>
        <taxon>Marasmiineae</taxon>
        <taxon>Mycenaceae</taxon>
        <taxon>Mycena</taxon>
    </lineage>
</organism>
<gene>
    <name evidence="2" type="ORF">MSAN_01681300</name>
</gene>